<dbReference type="InterPro" id="IPR036390">
    <property type="entry name" value="WH_DNA-bd_sf"/>
</dbReference>
<evidence type="ECO:0000259" key="4">
    <source>
        <dbReference type="PROSITE" id="PS50949"/>
    </source>
</evidence>
<dbReference type="PROSITE" id="PS50949">
    <property type="entry name" value="HTH_GNTR"/>
    <property type="match status" value="1"/>
</dbReference>
<keyword evidence="6" id="KW-1185">Reference proteome</keyword>
<dbReference type="SMART" id="SM00345">
    <property type="entry name" value="HTH_GNTR"/>
    <property type="match status" value="1"/>
</dbReference>
<evidence type="ECO:0000256" key="2">
    <source>
        <dbReference type="ARBA" id="ARBA00023125"/>
    </source>
</evidence>
<dbReference type="InterPro" id="IPR036388">
    <property type="entry name" value="WH-like_DNA-bd_sf"/>
</dbReference>
<dbReference type="InterPro" id="IPR000524">
    <property type="entry name" value="Tscrpt_reg_HTH_GntR"/>
</dbReference>
<dbReference type="Pfam" id="PF07729">
    <property type="entry name" value="FCD"/>
    <property type="match status" value="1"/>
</dbReference>
<gene>
    <name evidence="5" type="ORF">SAMN04488529_1226</name>
</gene>
<keyword evidence="2" id="KW-0238">DNA-binding</keyword>
<evidence type="ECO:0000256" key="3">
    <source>
        <dbReference type="ARBA" id="ARBA00023163"/>
    </source>
</evidence>
<dbReference type="GO" id="GO:0003677">
    <property type="term" value="F:DNA binding"/>
    <property type="evidence" value="ECO:0007669"/>
    <property type="project" value="UniProtKB-KW"/>
</dbReference>
<dbReference type="EMBL" id="FNJM01000022">
    <property type="protein sequence ID" value="SDP83266.1"/>
    <property type="molecule type" value="Genomic_DNA"/>
</dbReference>
<dbReference type="PRINTS" id="PR00035">
    <property type="entry name" value="HTHGNTR"/>
</dbReference>
<reference evidence="5 6" key="1">
    <citation type="submission" date="2016-10" db="EMBL/GenBank/DDBJ databases">
        <authorList>
            <person name="de Groot N.N."/>
        </authorList>
    </citation>
    <scope>NUCLEOTIDE SEQUENCE [LARGE SCALE GENOMIC DNA]</scope>
    <source>
        <strain evidence="5 6">DSM 12272</strain>
    </source>
</reference>
<dbReference type="Gene3D" id="1.10.10.10">
    <property type="entry name" value="Winged helix-like DNA-binding domain superfamily/Winged helix DNA-binding domain"/>
    <property type="match status" value="1"/>
</dbReference>
<dbReference type="Gene3D" id="1.20.120.530">
    <property type="entry name" value="GntR ligand-binding domain-like"/>
    <property type="match status" value="1"/>
</dbReference>
<sequence length="232" mass="26628">MFTEVKNMKVYEQIINQFKDMIAKGLLKKGDKLPSERELVSQLGVSRTGIREALSALQMIGLVESRHGEGNYIKDNLEDSLKDPFLLIFMLNGGKFHEILEFRKGIEIETAALAANKIQDDEIVILKDILHRLDNAECEEVKVKLDKELHYLIAKASKNILIINLLNVNSSLMDIFISEARGKILSKKENRECLLKQHKDIVDAISNHDSFNASKAMRRHLDFIEKYIYNMK</sequence>
<dbReference type="SMART" id="SM00895">
    <property type="entry name" value="FCD"/>
    <property type="match status" value="1"/>
</dbReference>
<dbReference type="GO" id="GO:0003700">
    <property type="term" value="F:DNA-binding transcription factor activity"/>
    <property type="evidence" value="ECO:0007669"/>
    <property type="project" value="InterPro"/>
</dbReference>
<feature type="domain" description="HTH gntR-type" evidence="4">
    <location>
        <begin position="8"/>
        <end position="76"/>
    </location>
</feature>
<dbReference type="SUPFAM" id="SSF48008">
    <property type="entry name" value="GntR ligand-binding domain-like"/>
    <property type="match status" value="1"/>
</dbReference>
<proteinExistence type="predicted"/>
<dbReference type="OrthoDB" id="9799482at2"/>
<keyword evidence="3" id="KW-0804">Transcription</keyword>
<dbReference type="Proteomes" id="UP000198597">
    <property type="component" value="Unassembled WGS sequence"/>
</dbReference>
<dbReference type="PANTHER" id="PTHR43537">
    <property type="entry name" value="TRANSCRIPTIONAL REGULATOR, GNTR FAMILY"/>
    <property type="match status" value="1"/>
</dbReference>
<dbReference type="PANTHER" id="PTHR43537:SF43">
    <property type="entry name" value="GNTR-FAMILY TRANSCRIPTIONAL REGULATOR"/>
    <property type="match status" value="1"/>
</dbReference>
<dbReference type="RefSeq" id="WP_089973467.1">
    <property type="nucleotide sequence ID" value="NZ_FNJM01000022.1"/>
</dbReference>
<dbReference type="InterPro" id="IPR008920">
    <property type="entry name" value="TF_FadR/GntR_C"/>
</dbReference>
<dbReference type="SUPFAM" id="SSF46785">
    <property type="entry name" value="Winged helix' DNA-binding domain"/>
    <property type="match status" value="1"/>
</dbReference>
<dbReference type="CDD" id="cd07377">
    <property type="entry name" value="WHTH_GntR"/>
    <property type="match status" value="1"/>
</dbReference>
<keyword evidence="1" id="KW-0805">Transcription regulation</keyword>
<evidence type="ECO:0000313" key="6">
    <source>
        <dbReference type="Proteomes" id="UP000198597"/>
    </source>
</evidence>
<name>A0A1H0VYS7_9CLOT</name>
<evidence type="ECO:0000313" key="5">
    <source>
        <dbReference type="EMBL" id="SDP83266.1"/>
    </source>
</evidence>
<protein>
    <submittedName>
        <fullName evidence="5">Transcriptional regulator, GntR family</fullName>
    </submittedName>
</protein>
<organism evidence="5 6">
    <name type="scientific">Clostridium gasigenes</name>
    <dbReference type="NCBI Taxonomy" id="94869"/>
    <lineage>
        <taxon>Bacteria</taxon>
        <taxon>Bacillati</taxon>
        <taxon>Bacillota</taxon>
        <taxon>Clostridia</taxon>
        <taxon>Eubacteriales</taxon>
        <taxon>Clostridiaceae</taxon>
        <taxon>Clostridium</taxon>
    </lineage>
</organism>
<evidence type="ECO:0000256" key="1">
    <source>
        <dbReference type="ARBA" id="ARBA00023015"/>
    </source>
</evidence>
<dbReference type="InterPro" id="IPR011711">
    <property type="entry name" value="GntR_C"/>
</dbReference>
<dbReference type="STRING" id="94869.SAMN04488529_1226"/>
<dbReference type="Pfam" id="PF00392">
    <property type="entry name" value="GntR"/>
    <property type="match status" value="1"/>
</dbReference>
<dbReference type="AlphaFoldDB" id="A0A1H0VYS7"/>
<accession>A0A1H0VYS7</accession>